<evidence type="ECO:0000256" key="1">
    <source>
        <dbReference type="ARBA" id="ARBA00004141"/>
    </source>
</evidence>
<feature type="domain" description="Cytochrome oxidase subunit II copper A binding" evidence="17">
    <location>
        <begin position="97"/>
        <end position="281"/>
    </location>
</feature>
<evidence type="ECO:0000256" key="3">
    <source>
        <dbReference type="ARBA" id="ARBA00015946"/>
    </source>
</evidence>
<evidence type="ECO:0000256" key="11">
    <source>
        <dbReference type="ARBA" id="ARBA00022989"/>
    </source>
</evidence>
<dbReference type="PROSITE" id="PS00078">
    <property type="entry name" value="COX2"/>
    <property type="match status" value="1"/>
</dbReference>
<keyword evidence="4 15" id="KW-0813">Transport</keyword>
<dbReference type="PROSITE" id="PS50999">
    <property type="entry name" value="COX2_TM"/>
    <property type="match status" value="1"/>
</dbReference>
<dbReference type="Gene3D" id="2.60.40.420">
    <property type="entry name" value="Cupredoxins - blue copper proteins"/>
    <property type="match status" value="1"/>
</dbReference>
<keyword evidence="7 15" id="KW-0479">Metal-binding</keyword>
<keyword evidence="9" id="KW-1278">Translocase</keyword>
<evidence type="ECO:0000256" key="10">
    <source>
        <dbReference type="ARBA" id="ARBA00022982"/>
    </source>
</evidence>
<keyword evidence="13 15" id="KW-0472">Membrane</keyword>
<protein>
    <recommendedName>
        <fullName evidence="3 15">Cytochrome c oxidase subunit 2</fullName>
    </recommendedName>
</protein>
<accession>A0AA49XC96</accession>
<keyword evidence="10 15" id="KW-0249">Electron transport</keyword>
<feature type="transmembrane region" description="Helical" evidence="16">
    <location>
        <begin position="68"/>
        <end position="90"/>
    </location>
</feature>
<dbReference type="GeneID" id="84361436"/>
<evidence type="ECO:0000256" key="16">
    <source>
        <dbReference type="SAM" id="Phobius"/>
    </source>
</evidence>
<keyword evidence="12 15" id="KW-0186">Copper</keyword>
<geneLocation type="mitochondrion" evidence="19"/>
<dbReference type="InterPro" id="IPR001505">
    <property type="entry name" value="Copper_CuA"/>
</dbReference>
<evidence type="ECO:0000256" key="13">
    <source>
        <dbReference type="ARBA" id="ARBA00023136"/>
    </source>
</evidence>
<evidence type="ECO:0000256" key="2">
    <source>
        <dbReference type="ARBA" id="ARBA00007866"/>
    </source>
</evidence>
<dbReference type="Gene3D" id="1.10.287.90">
    <property type="match status" value="1"/>
</dbReference>
<comment type="catalytic activity">
    <reaction evidence="14">
        <text>4 Fe(II)-[cytochrome c] + O2 + 8 H(+)(in) = 4 Fe(III)-[cytochrome c] + 2 H2O + 4 H(+)(out)</text>
        <dbReference type="Rhea" id="RHEA:11436"/>
        <dbReference type="Rhea" id="RHEA-COMP:10350"/>
        <dbReference type="Rhea" id="RHEA-COMP:14399"/>
        <dbReference type="ChEBI" id="CHEBI:15377"/>
        <dbReference type="ChEBI" id="CHEBI:15378"/>
        <dbReference type="ChEBI" id="CHEBI:15379"/>
        <dbReference type="ChEBI" id="CHEBI:29033"/>
        <dbReference type="ChEBI" id="CHEBI:29034"/>
        <dbReference type="EC" id="7.1.1.9"/>
    </reaction>
    <physiologicalReaction direction="left-to-right" evidence="14">
        <dbReference type="Rhea" id="RHEA:11437"/>
    </physiologicalReaction>
</comment>
<dbReference type="PROSITE" id="PS50857">
    <property type="entry name" value="COX2_CUA"/>
    <property type="match status" value="1"/>
</dbReference>
<comment type="similarity">
    <text evidence="2 15">Belongs to the cytochrome c oxidase subunit 2 family.</text>
</comment>
<dbReference type="InterPro" id="IPR045187">
    <property type="entry name" value="CcO_II"/>
</dbReference>
<reference evidence="19" key="2">
    <citation type="submission" date="2023-01" db="EMBL/GenBank/DDBJ databases">
        <authorList>
            <person name="Ma P."/>
            <person name="Wang H."/>
            <person name="Liu Y."/>
        </authorList>
    </citation>
    <scope>NUCLEOTIDE SEQUENCE</scope>
</reference>
<evidence type="ECO:0000256" key="15">
    <source>
        <dbReference type="RuleBase" id="RU000457"/>
    </source>
</evidence>
<dbReference type="InterPro" id="IPR008972">
    <property type="entry name" value="Cupredoxin"/>
</dbReference>
<keyword evidence="11 16" id="KW-1133">Transmembrane helix</keyword>
<evidence type="ECO:0000259" key="17">
    <source>
        <dbReference type="PROSITE" id="PS50857"/>
    </source>
</evidence>
<evidence type="ECO:0000256" key="8">
    <source>
        <dbReference type="ARBA" id="ARBA00022842"/>
    </source>
</evidence>
<evidence type="ECO:0000256" key="9">
    <source>
        <dbReference type="ARBA" id="ARBA00022967"/>
    </source>
</evidence>
<proteinExistence type="inferred from homology"/>
<dbReference type="GO" id="GO:0042773">
    <property type="term" value="P:ATP synthesis coupled electron transport"/>
    <property type="evidence" value="ECO:0007669"/>
    <property type="project" value="TreeGrafter"/>
</dbReference>
<evidence type="ECO:0000256" key="5">
    <source>
        <dbReference type="ARBA" id="ARBA00022660"/>
    </source>
</evidence>
<dbReference type="InterPro" id="IPR002429">
    <property type="entry name" value="CcO_II-like_C"/>
</dbReference>
<dbReference type="SUPFAM" id="SSF81464">
    <property type="entry name" value="Cytochrome c oxidase subunit II-like, transmembrane region"/>
    <property type="match status" value="1"/>
</dbReference>
<evidence type="ECO:0000313" key="19">
    <source>
        <dbReference type="EMBL" id="WLK25950.1"/>
    </source>
</evidence>
<keyword evidence="6 15" id="KW-0812">Transmembrane</keyword>
<keyword evidence="15 19" id="KW-0496">Mitochondrion</keyword>
<dbReference type="SUPFAM" id="SSF49503">
    <property type="entry name" value="Cupredoxins"/>
    <property type="match status" value="1"/>
</dbReference>
<dbReference type="InterPro" id="IPR036257">
    <property type="entry name" value="Cyt_c_oxidase_su2_TM_sf"/>
</dbReference>
<comment type="function">
    <text evidence="15">Component of the cytochrome c oxidase, the last enzyme in the mitochondrial electron transport chain which drives oxidative phosphorylation. The respiratory chain contains 3 multisubunit complexes succinate dehydrogenase (complex II, CII), ubiquinol-cytochrome c oxidoreductase (cytochrome b-c1 complex, complex III, CIII) and cytochrome c oxidase (complex IV, CIV), that cooperate to transfer electrons derived from NADH and succinate to molecular oxygen, creating an electrochemical gradient over the inner membrane that drives transmembrane transport and the ATP synthase. Cytochrome c oxidase is the component of the respiratory chain that catalyzes the reduction of oxygen to water. Electrons originating from reduced cytochrome c in the intermembrane space (IMS) are transferred via the dinuclear copper A center (CU(A)) of subunit 2 and heme A of subunit 1 to the active site in subunit 1, a binuclear center (BNC) formed by heme A3 and copper B (CU(B)). The BNC reduces molecular oxygen to 2 water molecules using 4 electrons from cytochrome c in the IMS and 4 protons from the mitochondrial matrix.</text>
</comment>
<dbReference type="InterPro" id="IPR011759">
    <property type="entry name" value="Cyt_c_oxidase_su2_TM_dom"/>
</dbReference>
<dbReference type="PRINTS" id="PR01166">
    <property type="entry name" value="CYCOXIDASEII"/>
</dbReference>
<dbReference type="AlphaFoldDB" id="A0AA49XC96"/>
<organism evidence="19">
    <name type="scientific">Raeta pulchella</name>
    <dbReference type="NCBI Taxonomy" id="2109557"/>
    <lineage>
        <taxon>Eukaryota</taxon>
        <taxon>Metazoa</taxon>
        <taxon>Spiralia</taxon>
        <taxon>Lophotrochozoa</taxon>
        <taxon>Mollusca</taxon>
        <taxon>Bivalvia</taxon>
        <taxon>Autobranchia</taxon>
        <taxon>Heteroconchia</taxon>
        <taxon>Euheterodonta</taxon>
        <taxon>Imparidentia</taxon>
        <taxon>Neoheterodontei</taxon>
        <taxon>Venerida</taxon>
        <taxon>Mactroidea</taxon>
        <taxon>Anatinellidae</taxon>
        <taxon>Raeta</taxon>
    </lineage>
</organism>
<evidence type="ECO:0000256" key="7">
    <source>
        <dbReference type="ARBA" id="ARBA00022723"/>
    </source>
</evidence>
<evidence type="ECO:0000256" key="12">
    <source>
        <dbReference type="ARBA" id="ARBA00023008"/>
    </source>
</evidence>
<dbReference type="Pfam" id="PF02790">
    <property type="entry name" value="COX2_TM"/>
    <property type="match status" value="1"/>
</dbReference>
<evidence type="ECO:0000256" key="4">
    <source>
        <dbReference type="ARBA" id="ARBA00022448"/>
    </source>
</evidence>
<dbReference type="GO" id="GO:0005743">
    <property type="term" value="C:mitochondrial inner membrane"/>
    <property type="evidence" value="ECO:0007669"/>
    <property type="project" value="UniProtKB-SubCell"/>
</dbReference>
<evidence type="ECO:0000256" key="6">
    <source>
        <dbReference type="ARBA" id="ARBA00022692"/>
    </source>
</evidence>
<dbReference type="EMBL" id="OQ197853">
    <property type="protein sequence ID" value="WLK25950.1"/>
    <property type="molecule type" value="Genomic_DNA"/>
</dbReference>
<reference evidence="19" key="1">
    <citation type="journal article" date="2023" name="Int J Biol">
        <title>Comparative analysis of the mitochondrial genomes of the family Mactridae (Mollusca: Venerida) and their phylogenetic implications.</title>
        <authorList>
            <person name="Ma P."/>
            <person name="Liu Y."/>
            <person name="Wang J."/>
            <person name="Chen Y."/>
            <person name="Zhang Z."/>
            <person name="Zhang T."/>
            <person name="Wang H."/>
        </authorList>
    </citation>
    <scope>NUCLEOTIDE SEQUENCE</scope>
</reference>
<feature type="domain" description="Cytochrome oxidase subunit II transmembrane region profile" evidence="18">
    <location>
        <begin position="1"/>
        <end position="96"/>
    </location>
</feature>
<comment type="cofactor">
    <cofactor evidence="15">
        <name>Cu cation</name>
        <dbReference type="ChEBI" id="CHEBI:23378"/>
    </cofactor>
    <text evidence="15">Binds a copper A center.</text>
</comment>
<comment type="subcellular location">
    <subcellularLocation>
        <location evidence="1">Membrane</location>
        <topology evidence="1">Multi-pass membrane protein</topology>
    </subcellularLocation>
    <subcellularLocation>
        <location evidence="15">Mitochondrion inner membrane</location>
        <topology evidence="15">Multi-pass membrane protein</topology>
    </subcellularLocation>
</comment>
<keyword evidence="5 15" id="KW-0679">Respiratory chain</keyword>
<dbReference type="GO" id="GO:0004129">
    <property type="term" value="F:cytochrome-c oxidase activity"/>
    <property type="evidence" value="ECO:0007669"/>
    <property type="project" value="UniProtKB-EC"/>
</dbReference>
<dbReference type="GO" id="GO:0005507">
    <property type="term" value="F:copper ion binding"/>
    <property type="evidence" value="ECO:0007669"/>
    <property type="project" value="InterPro"/>
</dbReference>
<dbReference type="PANTHER" id="PTHR22888:SF9">
    <property type="entry name" value="CYTOCHROME C OXIDASE SUBUNIT 2"/>
    <property type="match status" value="1"/>
</dbReference>
<keyword evidence="8" id="KW-0460">Magnesium</keyword>
<sequence>MGYWSQTSLLDPKTEATASLVLYHDLVMVVVASVLVLVGWFLIILLGNQFFMKGMWDQTIESNETLEVVWTVAPSVVLTGLGFVSLSNLYSMEVGSGVVHSVEATGHQWYWDYSYVVNVDQTYSSLSEEFTGWALSVVSGNVSWWGGDVKVLVWLVMGLECLSFNTVKFESYLVPESALSADVKFGNGLRLAQVTNPCFLCLGEKNEVKICTADVMHSWGLSEFSVKADAVPGRLNCVKVHPWVSGFSYGMCYELCGAGHSNMPIVCCVSSRDVVQGELVKSVVEGLDWDESFSGGLHSA</sequence>
<dbReference type="PANTHER" id="PTHR22888">
    <property type="entry name" value="CYTOCHROME C OXIDASE, SUBUNIT II"/>
    <property type="match status" value="1"/>
</dbReference>
<evidence type="ECO:0000256" key="14">
    <source>
        <dbReference type="ARBA" id="ARBA00049512"/>
    </source>
</evidence>
<keyword evidence="15" id="KW-0999">Mitochondrion inner membrane</keyword>
<dbReference type="Pfam" id="PF00116">
    <property type="entry name" value="COX2"/>
    <property type="match status" value="1"/>
</dbReference>
<evidence type="ECO:0000259" key="18">
    <source>
        <dbReference type="PROSITE" id="PS50999"/>
    </source>
</evidence>
<feature type="transmembrane region" description="Helical" evidence="16">
    <location>
        <begin position="20"/>
        <end position="47"/>
    </location>
</feature>
<dbReference type="RefSeq" id="YP_010939927.1">
    <property type="nucleotide sequence ID" value="NC_082224.1"/>
</dbReference>
<name>A0AA49XC96_9BIVA</name>
<gene>
    <name evidence="19" type="primary">cox2</name>
</gene>